<dbReference type="InterPro" id="IPR029069">
    <property type="entry name" value="HotDog_dom_sf"/>
</dbReference>
<sequence>MTANKDPANHRIRREHPALPGHFPNYPIVPGVVILNELLNALADRYPSQQLCGIKKLKFLHPLRPEQDFTIGFADIKDNGLRFKCWITNGDASTDSTKVKTLMAEGNLKLKPTRV</sequence>
<dbReference type="Pfam" id="PF22818">
    <property type="entry name" value="ApeI-like"/>
    <property type="match status" value="1"/>
</dbReference>
<accession>A0ABP7WRZ2</accession>
<evidence type="ECO:0000259" key="1">
    <source>
        <dbReference type="Pfam" id="PF22818"/>
    </source>
</evidence>
<dbReference type="Proteomes" id="UP001500392">
    <property type="component" value="Unassembled WGS sequence"/>
</dbReference>
<dbReference type="InterPro" id="IPR054545">
    <property type="entry name" value="ApeI-like"/>
</dbReference>
<feature type="domain" description="ApeI dehydratase-like" evidence="1">
    <location>
        <begin position="10"/>
        <end position="91"/>
    </location>
</feature>
<dbReference type="Gene3D" id="3.10.129.10">
    <property type="entry name" value="Hotdog Thioesterase"/>
    <property type="match status" value="1"/>
</dbReference>
<dbReference type="SUPFAM" id="SSF54637">
    <property type="entry name" value="Thioesterase/thiol ester dehydrase-isomerase"/>
    <property type="match status" value="1"/>
</dbReference>
<reference evidence="3" key="1">
    <citation type="journal article" date="2019" name="Int. J. Syst. Evol. Microbiol.">
        <title>The Global Catalogue of Microorganisms (GCM) 10K type strain sequencing project: providing services to taxonomists for standard genome sequencing and annotation.</title>
        <authorList>
            <consortium name="The Broad Institute Genomics Platform"/>
            <consortium name="The Broad Institute Genome Sequencing Center for Infectious Disease"/>
            <person name="Wu L."/>
            <person name="Ma J."/>
        </authorList>
    </citation>
    <scope>NUCLEOTIDE SEQUENCE [LARGE SCALE GENOMIC DNA]</scope>
    <source>
        <strain evidence="3">JCM 17304</strain>
    </source>
</reference>
<name>A0ABP7WRZ2_9GAMM</name>
<evidence type="ECO:0000313" key="2">
    <source>
        <dbReference type="EMBL" id="GAA4094636.1"/>
    </source>
</evidence>
<proteinExistence type="predicted"/>
<evidence type="ECO:0000313" key="3">
    <source>
        <dbReference type="Proteomes" id="UP001500392"/>
    </source>
</evidence>
<comment type="caution">
    <text evidence="2">The sequence shown here is derived from an EMBL/GenBank/DDBJ whole genome shotgun (WGS) entry which is preliminary data.</text>
</comment>
<protein>
    <recommendedName>
        <fullName evidence="1">ApeI dehydratase-like domain-containing protein</fullName>
    </recommendedName>
</protein>
<organism evidence="2 3">
    <name type="scientific">Zhongshania borealis</name>
    <dbReference type="NCBI Taxonomy" id="889488"/>
    <lineage>
        <taxon>Bacteria</taxon>
        <taxon>Pseudomonadati</taxon>
        <taxon>Pseudomonadota</taxon>
        <taxon>Gammaproteobacteria</taxon>
        <taxon>Cellvibrionales</taxon>
        <taxon>Spongiibacteraceae</taxon>
        <taxon>Zhongshania</taxon>
    </lineage>
</organism>
<dbReference type="EMBL" id="BAABDM010000002">
    <property type="protein sequence ID" value="GAA4094636.1"/>
    <property type="molecule type" value="Genomic_DNA"/>
</dbReference>
<gene>
    <name evidence="2" type="ORF">GCM10022414_18410</name>
</gene>
<dbReference type="RefSeq" id="WP_344934963.1">
    <property type="nucleotide sequence ID" value="NZ_BAABDM010000002.1"/>
</dbReference>
<keyword evidence="3" id="KW-1185">Reference proteome</keyword>